<dbReference type="InterPro" id="IPR017441">
    <property type="entry name" value="Protein_kinase_ATP_BS"/>
</dbReference>
<dbReference type="GO" id="GO:0005524">
    <property type="term" value="F:ATP binding"/>
    <property type="evidence" value="ECO:0007669"/>
    <property type="project" value="UniProtKB-UniRule"/>
</dbReference>
<evidence type="ECO:0000256" key="5">
    <source>
        <dbReference type="ARBA" id="ARBA00022777"/>
    </source>
</evidence>
<feature type="compositionally biased region" description="Polar residues" evidence="9">
    <location>
        <begin position="36"/>
        <end position="47"/>
    </location>
</feature>
<dbReference type="KEGG" id="uam:UABAM_04480"/>
<feature type="transmembrane region" description="Helical" evidence="10">
    <location>
        <begin position="369"/>
        <end position="388"/>
    </location>
</feature>
<dbReference type="PROSITE" id="PS00108">
    <property type="entry name" value="PROTEIN_KINASE_ST"/>
    <property type="match status" value="1"/>
</dbReference>
<dbReference type="EMBL" id="AP019860">
    <property type="protein sequence ID" value="BBM86094.1"/>
    <property type="molecule type" value="Genomic_DNA"/>
</dbReference>
<feature type="coiled-coil region" evidence="8">
    <location>
        <begin position="393"/>
        <end position="473"/>
    </location>
</feature>
<dbReference type="InterPro" id="IPR000719">
    <property type="entry name" value="Prot_kinase_dom"/>
</dbReference>
<dbReference type="PROSITE" id="PS50011">
    <property type="entry name" value="PROTEIN_KINASE_DOM"/>
    <property type="match status" value="1"/>
</dbReference>
<gene>
    <name evidence="12" type="ORF">UABAM_04480</name>
</gene>
<keyword evidence="5 12" id="KW-0418">Kinase</keyword>
<protein>
    <recommendedName>
        <fullName evidence="1">non-specific serine/threonine protein kinase</fullName>
        <ecNumber evidence="1">2.7.11.1</ecNumber>
    </recommendedName>
</protein>
<dbReference type="EC" id="2.7.11.1" evidence="1"/>
<dbReference type="InterPro" id="IPR011990">
    <property type="entry name" value="TPR-like_helical_dom_sf"/>
</dbReference>
<dbReference type="InterPro" id="IPR011009">
    <property type="entry name" value="Kinase-like_dom_sf"/>
</dbReference>
<feature type="binding site" evidence="7">
    <location>
        <position position="112"/>
    </location>
    <ligand>
        <name>ATP</name>
        <dbReference type="ChEBI" id="CHEBI:30616"/>
    </ligand>
</feature>
<dbReference type="InterPro" id="IPR008271">
    <property type="entry name" value="Ser/Thr_kinase_AS"/>
</dbReference>
<evidence type="ECO:0000256" key="1">
    <source>
        <dbReference type="ARBA" id="ARBA00012513"/>
    </source>
</evidence>
<evidence type="ECO:0000256" key="7">
    <source>
        <dbReference type="PROSITE-ProRule" id="PRU10141"/>
    </source>
</evidence>
<evidence type="ECO:0000313" key="12">
    <source>
        <dbReference type="EMBL" id="BBM86094.1"/>
    </source>
</evidence>
<feature type="domain" description="Protein kinase" evidence="11">
    <location>
        <begin position="83"/>
        <end position="346"/>
    </location>
</feature>
<dbReference type="RefSeq" id="WP_151970171.1">
    <property type="nucleotide sequence ID" value="NZ_AP019860.1"/>
</dbReference>
<evidence type="ECO:0000256" key="3">
    <source>
        <dbReference type="ARBA" id="ARBA00022679"/>
    </source>
</evidence>
<keyword evidence="13" id="KW-1185">Reference proteome</keyword>
<keyword evidence="6 7" id="KW-0067">ATP-binding</keyword>
<keyword evidence="10" id="KW-0812">Transmembrane</keyword>
<accession>A0A5S9IQK7</accession>
<dbReference type="SMART" id="SM00220">
    <property type="entry name" value="S_TKc"/>
    <property type="match status" value="1"/>
</dbReference>
<evidence type="ECO:0000256" key="8">
    <source>
        <dbReference type="SAM" id="Coils"/>
    </source>
</evidence>
<dbReference type="Gene3D" id="1.25.40.10">
    <property type="entry name" value="Tetratricopeptide repeat domain"/>
    <property type="match status" value="1"/>
</dbReference>
<dbReference type="SUPFAM" id="SSF56112">
    <property type="entry name" value="Protein kinase-like (PK-like)"/>
    <property type="match status" value="1"/>
</dbReference>
<organism evidence="12 13">
    <name type="scientific">Uabimicrobium amorphum</name>
    <dbReference type="NCBI Taxonomy" id="2596890"/>
    <lineage>
        <taxon>Bacteria</taxon>
        <taxon>Pseudomonadati</taxon>
        <taxon>Planctomycetota</taxon>
        <taxon>Candidatus Uabimicrobiia</taxon>
        <taxon>Candidatus Uabimicrobiales</taxon>
        <taxon>Candidatus Uabimicrobiaceae</taxon>
        <taxon>Candidatus Uabimicrobium</taxon>
    </lineage>
</organism>
<dbReference type="FunFam" id="1.10.510.10:FF:000021">
    <property type="entry name" value="Serine/threonine protein kinase"/>
    <property type="match status" value="1"/>
</dbReference>
<sequence length="766" mass="88494">MDNSGKPQGIGKDDKTLSITQKALLKTEKTQHRNRGNGNETFGQSNAHLKAGKDDKTRILSETNDLLKETQKRPITAHRIGRYQIMRKLGEGNFGQVFLVRDLEWDRELALKVLSAGTMANDLTIKRFYREAQAISQLNHPNIVGIYEVGRDKNNHFYTMDYIGGWSLADVLDKEKRINSRKAARIMTKVAQAVHYAHEHNIIHRDIKPDNIMLNQISEPFLTDFGLAKAIRGGTRLSKTGQINGTPAYMAPEQISGKNSRIDEKADIYSLGATLYEMITGQVPFPGNNTMDVLYRVTNVQPTHPREINKNIPQDLENIALKCLQKKKKDRYSSALEMAQDLERYLEGAAIKASVKTSRTKWIRQNKQVSIASFFAITIVSMLVYIWHQSSLITKIEKEKRDALAKIEKITLAKKTADEERKKADEKREKAEKKALVIEQRDRDRAAMENKLLAKSRKELKEAQNKIKELKTKDGNTKQPFGQNWGQNWQENMRKWQNRRGGNDYSDIRMKVWSLPYHIQSGVLPEEMDSIKEIDFLFGNLMIIASRDSRPYVVWGKAYLLFFQKEQNEKHLQTAIDKFRQAVKLNPKAHEAILMGYQSALLLSDQTKSRATVKEFVKHFPKQGKNAYFFLFKALQYKMLGQEENNEKYYEESLKYLNKVIKKQPALKTAHIEKSFVLRKLGRYYIAQKSIVSNDVYGLLEMVLIYLQRAMISPQEAKQNIKKAKGWFDIALAKNAIVTKIYLNRSQAFQQWKQKYNEYATHFNIK</sequence>
<evidence type="ECO:0000256" key="9">
    <source>
        <dbReference type="SAM" id="MobiDB-lite"/>
    </source>
</evidence>
<evidence type="ECO:0000313" key="13">
    <source>
        <dbReference type="Proteomes" id="UP000326354"/>
    </source>
</evidence>
<keyword evidence="4 7" id="KW-0547">Nucleotide-binding</keyword>
<evidence type="ECO:0000256" key="6">
    <source>
        <dbReference type="ARBA" id="ARBA00022840"/>
    </source>
</evidence>
<dbReference type="SUPFAM" id="SSF48452">
    <property type="entry name" value="TPR-like"/>
    <property type="match status" value="1"/>
</dbReference>
<keyword evidence="10" id="KW-0472">Membrane</keyword>
<dbReference type="PANTHER" id="PTHR43289:SF6">
    <property type="entry name" value="SERINE_THREONINE-PROTEIN KINASE NEKL-3"/>
    <property type="match status" value="1"/>
</dbReference>
<feature type="region of interest" description="Disordered" evidence="9">
    <location>
        <begin position="1"/>
        <end position="55"/>
    </location>
</feature>
<dbReference type="Pfam" id="PF00069">
    <property type="entry name" value="Pkinase"/>
    <property type="match status" value="1"/>
</dbReference>
<evidence type="ECO:0000259" key="11">
    <source>
        <dbReference type="PROSITE" id="PS50011"/>
    </source>
</evidence>
<evidence type="ECO:0000256" key="4">
    <source>
        <dbReference type="ARBA" id="ARBA00022741"/>
    </source>
</evidence>
<dbReference type="GO" id="GO:0004674">
    <property type="term" value="F:protein serine/threonine kinase activity"/>
    <property type="evidence" value="ECO:0007669"/>
    <property type="project" value="UniProtKB-KW"/>
</dbReference>
<dbReference type="PROSITE" id="PS00107">
    <property type="entry name" value="PROTEIN_KINASE_ATP"/>
    <property type="match status" value="1"/>
</dbReference>
<dbReference type="CDD" id="cd14014">
    <property type="entry name" value="STKc_PknB_like"/>
    <property type="match status" value="1"/>
</dbReference>
<dbReference type="Proteomes" id="UP000326354">
    <property type="component" value="Chromosome"/>
</dbReference>
<dbReference type="OrthoDB" id="6111975at2"/>
<proteinExistence type="predicted"/>
<reference evidence="12 13" key="1">
    <citation type="submission" date="2019-08" db="EMBL/GenBank/DDBJ databases">
        <title>Complete genome sequence of Candidatus Uab amorphum.</title>
        <authorList>
            <person name="Shiratori T."/>
            <person name="Suzuki S."/>
            <person name="Kakizawa Y."/>
            <person name="Ishida K."/>
        </authorList>
    </citation>
    <scope>NUCLEOTIDE SEQUENCE [LARGE SCALE GENOMIC DNA]</scope>
    <source>
        <strain evidence="12 13">SRT547</strain>
    </source>
</reference>
<name>A0A5S9IQK7_UABAM</name>
<keyword evidence="3" id="KW-0808">Transferase</keyword>
<keyword evidence="10" id="KW-1133">Transmembrane helix</keyword>
<dbReference type="PANTHER" id="PTHR43289">
    <property type="entry name" value="MITOGEN-ACTIVATED PROTEIN KINASE KINASE KINASE 20-RELATED"/>
    <property type="match status" value="1"/>
</dbReference>
<keyword evidence="8" id="KW-0175">Coiled coil</keyword>
<dbReference type="Gene3D" id="1.10.510.10">
    <property type="entry name" value="Transferase(Phosphotransferase) domain 1"/>
    <property type="match status" value="1"/>
</dbReference>
<evidence type="ECO:0000256" key="10">
    <source>
        <dbReference type="SAM" id="Phobius"/>
    </source>
</evidence>
<dbReference type="Gene3D" id="3.30.200.20">
    <property type="entry name" value="Phosphorylase Kinase, domain 1"/>
    <property type="match status" value="1"/>
</dbReference>
<dbReference type="AlphaFoldDB" id="A0A5S9IQK7"/>
<keyword evidence="2" id="KW-0723">Serine/threonine-protein kinase</keyword>
<evidence type="ECO:0000256" key="2">
    <source>
        <dbReference type="ARBA" id="ARBA00022527"/>
    </source>
</evidence>